<evidence type="ECO:0000256" key="5">
    <source>
        <dbReference type="ARBA" id="ARBA00023172"/>
    </source>
</evidence>
<dbReference type="GO" id="GO:0003677">
    <property type="term" value="F:DNA binding"/>
    <property type="evidence" value="ECO:0007669"/>
    <property type="project" value="UniProtKB-KW"/>
</dbReference>
<keyword evidence="3" id="KW-0815">Transposition</keyword>
<dbReference type="NCBIfam" id="NF033563">
    <property type="entry name" value="transpos_IS30"/>
    <property type="match status" value="1"/>
</dbReference>
<dbReference type="InterPro" id="IPR012337">
    <property type="entry name" value="RNaseH-like_sf"/>
</dbReference>
<dbReference type="EMBL" id="CP165646">
    <property type="protein sequence ID" value="XDU64079.1"/>
    <property type="molecule type" value="Genomic_DNA"/>
</dbReference>
<dbReference type="InterPro" id="IPR051917">
    <property type="entry name" value="Transposase-Integrase"/>
</dbReference>
<dbReference type="InterPro" id="IPR001584">
    <property type="entry name" value="Integrase_cat-core"/>
</dbReference>
<dbReference type="SUPFAM" id="SSF53098">
    <property type="entry name" value="Ribonuclease H-like"/>
    <property type="match status" value="1"/>
</dbReference>
<sequence>MSHKYFTINERNKLEVLLKENYKISKIAKILNRHRTTIYREIKRINGEYSSENAQENANTKSANKGRNSKITPELKNLIEDRLCKTWSPEQIAGRELKGRLLFKTIYNWLYSNFLDVSLNVLRRKGRKVKTKEMRGKFNIGKTIGDRPEEVKKKEVFGHWELESVVSSRGESKACFATFVELKTRFYVAIKMKNRSKNSVLEAIKRLTASIPQGAFKTFTSDRGKEFSCWEEVEKLGIEFYFADPYCSWERGCNENSNGLLREFYPKKTDISKIDTEDLIRTLMLINSRPRKCLNYATPFEKFLHEISFKKNLVKCRN</sequence>
<evidence type="ECO:0000313" key="7">
    <source>
        <dbReference type="EMBL" id="XDU64079.1"/>
    </source>
</evidence>
<dbReference type="PANTHER" id="PTHR10948:SF23">
    <property type="entry name" value="TRANSPOSASE INSI FOR INSERTION SEQUENCE ELEMENT IS30A-RELATED"/>
    <property type="match status" value="1"/>
</dbReference>
<dbReference type="Pfam" id="PF13936">
    <property type="entry name" value="HTH_38"/>
    <property type="match status" value="1"/>
</dbReference>
<dbReference type="Gene3D" id="3.30.420.10">
    <property type="entry name" value="Ribonuclease H-like superfamily/Ribonuclease H"/>
    <property type="match status" value="1"/>
</dbReference>
<dbReference type="GO" id="GO:0015074">
    <property type="term" value="P:DNA integration"/>
    <property type="evidence" value="ECO:0007669"/>
    <property type="project" value="InterPro"/>
</dbReference>
<dbReference type="InterPro" id="IPR025246">
    <property type="entry name" value="IS30-like_HTH"/>
</dbReference>
<comment type="function">
    <text evidence="1">Required for the transposition of the insertion element.</text>
</comment>
<protein>
    <submittedName>
        <fullName evidence="7">IS30 family transposase</fullName>
    </submittedName>
</protein>
<evidence type="ECO:0000256" key="2">
    <source>
        <dbReference type="ARBA" id="ARBA00006363"/>
    </source>
</evidence>
<dbReference type="InterPro" id="IPR001598">
    <property type="entry name" value="Transposase_IS30_CS"/>
</dbReference>
<dbReference type="AlphaFoldDB" id="A0AB39VA28"/>
<dbReference type="PROSITE" id="PS50994">
    <property type="entry name" value="INTEGRASE"/>
    <property type="match status" value="1"/>
</dbReference>
<keyword evidence="5" id="KW-0233">DNA recombination</keyword>
<dbReference type="PANTHER" id="PTHR10948">
    <property type="entry name" value="TRANSPOSASE"/>
    <property type="match status" value="1"/>
</dbReference>
<name>A0AB39VA28_9FUSO</name>
<evidence type="ECO:0000256" key="3">
    <source>
        <dbReference type="ARBA" id="ARBA00022578"/>
    </source>
</evidence>
<proteinExistence type="inferred from homology"/>
<comment type="similarity">
    <text evidence="2">Belongs to the transposase IS30 family.</text>
</comment>
<dbReference type="SUPFAM" id="SSF46689">
    <property type="entry name" value="Homeodomain-like"/>
    <property type="match status" value="1"/>
</dbReference>
<dbReference type="InterPro" id="IPR036397">
    <property type="entry name" value="RNaseH_sf"/>
</dbReference>
<dbReference type="GO" id="GO:0006313">
    <property type="term" value="P:DNA transposition"/>
    <property type="evidence" value="ECO:0007669"/>
    <property type="project" value="InterPro"/>
</dbReference>
<gene>
    <name evidence="7" type="ORF">AB8B23_09065</name>
</gene>
<dbReference type="Pfam" id="PF00665">
    <property type="entry name" value="rve"/>
    <property type="match status" value="1"/>
</dbReference>
<dbReference type="PROSITE" id="PS01043">
    <property type="entry name" value="TRANSPOSASE_IS30"/>
    <property type="match status" value="1"/>
</dbReference>
<accession>A0AB39VA28</accession>
<keyword evidence="4" id="KW-0238">DNA-binding</keyword>
<dbReference type="InterPro" id="IPR009057">
    <property type="entry name" value="Homeodomain-like_sf"/>
</dbReference>
<dbReference type="KEGG" id="lmes:AB8B23_09065"/>
<evidence type="ECO:0000259" key="6">
    <source>
        <dbReference type="PROSITE" id="PS50994"/>
    </source>
</evidence>
<dbReference type="RefSeq" id="WP_369712476.1">
    <property type="nucleotide sequence ID" value="NZ_CP165646.1"/>
</dbReference>
<organism evidence="7">
    <name type="scientific">Leptotrichia mesophila</name>
    <dbReference type="NCBI Taxonomy" id="3239303"/>
    <lineage>
        <taxon>Bacteria</taxon>
        <taxon>Fusobacteriati</taxon>
        <taxon>Fusobacteriota</taxon>
        <taxon>Fusobacteriia</taxon>
        <taxon>Fusobacteriales</taxon>
        <taxon>Leptotrichiaceae</taxon>
        <taxon>Leptotrichia</taxon>
    </lineage>
</organism>
<dbReference type="GO" id="GO:0005829">
    <property type="term" value="C:cytosol"/>
    <property type="evidence" value="ECO:0007669"/>
    <property type="project" value="TreeGrafter"/>
</dbReference>
<evidence type="ECO:0000256" key="1">
    <source>
        <dbReference type="ARBA" id="ARBA00002190"/>
    </source>
</evidence>
<reference evidence="7" key="1">
    <citation type="submission" date="2024-07" db="EMBL/GenBank/DDBJ databases">
        <authorList>
            <person name="Li X.-J."/>
            <person name="Wang X."/>
        </authorList>
    </citation>
    <scope>NUCLEOTIDE SEQUENCE</scope>
    <source>
        <strain evidence="7">HSP-342</strain>
    </source>
</reference>
<dbReference type="InterPro" id="IPR053392">
    <property type="entry name" value="Transposase_IS30-like"/>
</dbReference>
<dbReference type="GO" id="GO:0004803">
    <property type="term" value="F:transposase activity"/>
    <property type="evidence" value="ECO:0007669"/>
    <property type="project" value="InterPro"/>
</dbReference>
<feature type="domain" description="Integrase catalytic" evidence="6">
    <location>
        <begin position="144"/>
        <end position="307"/>
    </location>
</feature>
<evidence type="ECO:0000256" key="4">
    <source>
        <dbReference type="ARBA" id="ARBA00023125"/>
    </source>
</evidence>